<dbReference type="GO" id="GO:0004300">
    <property type="term" value="F:enoyl-CoA hydratase activity"/>
    <property type="evidence" value="ECO:0007669"/>
    <property type="project" value="UniProtKB-ARBA"/>
</dbReference>
<accession>A0A231V071</accession>
<keyword evidence="12" id="KW-0511">Multifunctional enzyme</keyword>
<feature type="domain" description="3-hydroxyacyl-CoA dehydrogenase C-terminal" evidence="14">
    <location>
        <begin position="481"/>
        <end position="567"/>
    </location>
</feature>
<comment type="catalytic activity">
    <reaction evidence="13">
        <text>a (3S)-3-hydroxyacyl-CoA + NAD(+) = a 3-oxoacyl-CoA + NADH + H(+)</text>
        <dbReference type="Rhea" id="RHEA:22432"/>
        <dbReference type="ChEBI" id="CHEBI:15378"/>
        <dbReference type="ChEBI" id="CHEBI:57318"/>
        <dbReference type="ChEBI" id="CHEBI:57540"/>
        <dbReference type="ChEBI" id="CHEBI:57945"/>
        <dbReference type="ChEBI" id="CHEBI:90726"/>
        <dbReference type="EC" id="1.1.1.35"/>
    </reaction>
</comment>
<keyword evidence="7" id="KW-0520">NAD</keyword>
<evidence type="ECO:0000313" key="17">
    <source>
        <dbReference type="Proteomes" id="UP000215405"/>
    </source>
</evidence>
<dbReference type="Gene3D" id="3.40.50.720">
    <property type="entry name" value="NAD(P)-binding Rossmann-like Domain"/>
    <property type="match status" value="1"/>
</dbReference>
<evidence type="ECO:0000256" key="11">
    <source>
        <dbReference type="ARBA" id="ARBA00023239"/>
    </source>
</evidence>
<keyword evidence="9" id="KW-0576">Peroxisome</keyword>
<dbReference type="FunFam" id="1.10.1040.50:FF:000006">
    <property type="entry name" value="Peroxisomal bifunctional enzyme"/>
    <property type="match status" value="1"/>
</dbReference>
<evidence type="ECO:0000256" key="9">
    <source>
        <dbReference type="ARBA" id="ARBA00023140"/>
    </source>
</evidence>
<keyword evidence="10" id="KW-0413">Isomerase</keyword>
<evidence type="ECO:0000256" key="13">
    <source>
        <dbReference type="ARBA" id="ARBA00049556"/>
    </source>
</evidence>
<evidence type="ECO:0000256" key="5">
    <source>
        <dbReference type="ARBA" id="ARBA00022963"/>
    </source>
</evidence>
<dbReference type="InterPro" id="IPR036291">
    <property type="entry name" value="NAD(P)-bd_dom_sf"/>
</dbReference>
<evidence type="ECO:0000256" key="7">
    <source>
        <dbReference type="ARBA" id="ARBA00023027"/>
    </source>
</evidence>
<keyword evidence="17" id="KW-1185">Reference proteome</keyword>
<dbReference type="PANTHER" id="PTHR23309">
    <property type="entry name" value="3-HYDROXYACYL-COA DEHYROGENASE"/>
    <property type="match status" value="1"/>
</dbReference>
<keyword evidence="8" id="KW-0443">Lipid metabolism</keyword>
<evidence type="ECO:0000256" key="3">
    <source>
        <dbReference type="ARBA" id="ARBA00011245"/>
    </source>
</evidence>
<dbReference type="InterPro" id="IPR006108">
    <property type="entry name" value="3HC_DH_C"/>
</dbReference>
<keyword evidence="6" id="KW-0560">Oxidoreductase</keyword>
<dbReference type="AlphaFoldDB" id="A0A231V071"/>
<dbReference type="InterPro" id="IPR029045">
    <property type="entry name" value="ClpP/crotonase-like_dom_sf"/>
</dbReference>
<dbReference type="GO" id="GO:0016853">
    <property type="term" value="F:isomerase activity"/>
    <property type="evidence" value="ECO:0007669"/>
    <property type="project" value="UniProtKB-KW"/>
</dbReference>
<comment type="pathway">
    <text evidence="2">Lipid metabolism; fatty acid beta-oxidation.</text>
</comment>
<dbReference type="CDD" id="cd06558">
    <property type="entry name" value="crotonase-like"/>
    <property type="match status" value="1"/>
</dbReference>
<comment type="subunit">
    <text evidence="3">Monomer.</text>
</comment>
<dbReference type="EMBL" id="NBYO01000001">
    <property type="protein sequence ID" value="OXT01520.1"/>
    <property type="molecule type" value="Genomic_DNA"/>
</dbReference>
<feature type="domain" description="3-hydroxyacyl-CoA dehydrogenase NAD binding" evidence="15">
    <location>
        <begin position="300"/>
        <end position="477"/>
    </location>
</feature>
<evidence type="ECO:0000256" key="4">
    <source>
        <dbReference type="ARBA" id="ARBA00022832"/>
    </source>
</evidence>
<evidence type="ECO:0000259" key="15">
    <source>
        <dbReference type="Pfam" id="PF02737"/>
    </source>
</evidence>
<dbReference type="SUPFAM" id="SSF52096">
    <property type="entry name" value="ClpP/crotonase"/>
    <property type="match status" value="1"/>
</dbReference>
<dbReference type="InterPro" id="IPR006176">
    <property type="entry name" value="3-OHacyl-CoA_DH_NAD-bd"/>
</dbReference>
<dbReference type="InterPro" id="IPR001753">
    <property type="entry name" value="Enoyl-CoA_hydra/iso"/>
</dbReference>
<dbReference type="Proteomes" id="UP000215405">
    <property type="component" value="Unassembled WGS sequence"/>
</dbReference>
<evidence type="ECO:0000313" key="16">
    <source>
        <dbReference type="EMBL" id="OXT01520.1"/>
    </source>
</evidence>
<organism evidence="16 17">
    <name type="scientific">Notoacmeibacter marinus</name>
    <dbReference type="NCBI Taxonomy" id="1876515"/>
    <lineage>
        <taxon>Bacteria</taxon>
        <taxon>Pseudomonadati</taxon>
        <taxon>Pseudomonadota</taxon>
        <taxon>Alphaproteobacteria</taxon>
        <taxon>Hyphomicrobiales</taxon>
        <taxon>Notoacmeibacteraceae</taxon>
        <taxon>Notoacmeibacter</taxon>
    </lineage>
</organism>
<evidence type="ECO:0000256" key="12">
    <source>
        <dbReference type="ARBA" id="ARBA00023268"/>
    </source>
</evidence>
<proteinExistence type="predicted"/>
<evidence type="ECO:0000256" key="1">
    <source>
        <dbReference type="ARBA" id="ARBA00004275"/>
    </source>
</evidence>
<evidence type="ECO:0000256" key="6">
    <source>
        <dbReference type="ARBA" id="ARBA00023002"/>
    </source>
</evidence>
<dbReference type="GO" id="GO:0003857">
    <property type="term" value="F:(3S)-3-hydroxyacyl-CoA dehydrogenase (NAD+) activity"/>
    <property type="evidence" value="ECO:0007669"/>
    <property type="project" value="UniProtKB-EC"/>
</dbReference>
<evidence type="ECO:0000256" key="10">
    <source>
        <dbReference type="ARBA" id="ARBA00023235"/>
    </source>
</evidence>
<keyword evidence="4" id="KW-0276">Fatty acid metabolism</keyword>
<dbReference type="SUPFAM" id="SSF48179">
    <property type="entry name" value="6-phosphogluconate dehydrogenase C-terminal domain-like"/>
    <property type="match status" value="2"/>
</dbReference>
<evidence type="ECO:0000259" key="14">
    <source>
        <dbReference type="Pfam" id="PF00725"/>
    </source>
</evidence>
<keyword evidence="5" id="KW-0442">Lipid degradation</keyword>
<keyword evidence="11" id="KW-0456">Lyase</keyword>
<comment type="caution">
    <text evidence="16">The sequence shown here is derived from an EMBL/GenBank/DDBJ whole genome shotgun (WGS) entry which is preliminary data.</text>
</comment>
<feature type="domain" description="3-hydroxyacyl-CoA dehydrogenase C-terminal" evidence="14">
    <location>
        <begin position="602"/>
        <end position="687"/>
    </location>
</feature>
<dbReference type="PANTHER" id="PTHR23309:SF49">
    <property type="entry name" value="PEROXISOMAL BIFUNCTIONAL ENZYME"/>
    <property type="match status" value="1"/>
</dbReference>
<dbReference type="Pfam" id="PF00378">
    <property type="entry name" value="ECH_1"/>
    <property type="match status" value="1"/>
</dbReference>
<dbReference type="Pfam" id="PF00725">
    <property type="entry name" value="3HCDH"/>
    <property type="match status" value="2"/>
</dbReference>
<dbReference type="Pfam" id="PF02737">
    <property type="entry name" value="3HCDH_N"/>
    <property type="match status" value="1"/>
</dbReference>
<name>A0A231V071_9HYPH</name>
<evidence type="ECO:0000256" key="8">
    <source>
        <dbReference type="ARBA" id="ARBA00023098"/>
    </source>
</evidence>
<comment type="subcellular location">
    <subcellularLocation>
        <location evidence="1">Peroxisome</location>
    </subcellularLocation>
</comment>
<dbReference type="GO" id="GO:0006635">
    <property type="term" value="P:fatty acid beta-oxidation"/>
    <property type="evidence" value="ECO:0007669"/>
    <property type="project" value="UniProtKB-UniPathway"/>
</dbReference>
<dbReference type="GO" id="GO:0070403">
    <property type="term" value="F:NAD+ binding"/>
    <property type="evidence" value="ECO:0007669"/>
    <property type="project" value="InterPro"/>
</dbReference>
<dbReference type="Gene3D" id="3.90.226.10">
    <property type="entry name" value="2-enoyl-CoA Hydratase, Chain A, domain 1"/>
    <property type="match status" value="1"/>
</dbReference>
<dbReference type="RefSeq" id="WP_094075491.1">
    <property type="nucleotide sequence ID" value="NZ_NBYO01000001.1"/>
</dbReference>
<dbReference type="SUPFAM" id="SSF51735">
    <property type="entry name" value="NAD(P)-binding Rossmann-fold domains"/>
    <property type="match status" value="1"/>
</dbReference>
<dbReference type="InterPro" id="IPR008927">
    <property type="entry name" value="6-PGluconate_DH-like_C_sf"/>
</dbReference>
<dbReference type="UniPathway" id="UPA00659"/>
<reference evidence="17" key="1">
    <citation type="journal article" date="2017" name="Int. J. Syst. Evol. Microbiol.">
        <title>Notoacmeibacter marinus gen. nov., sp. nov., isolated from the gut of a limpet and proposal of Notoacmeibacteraceae fam. nov. in the order Rhizobiales of the class Alphaproteobacteria.</title>
        <authorList>
            <person name="Huang Z."/>
            <person name="Guo F."/>
            <person name="Lai Q."/>
        </authorList>
    </citation>
    <scope>NUCLEOTIDE SEQUENCE [LARGE SCALE GENOMIC DNA]</scope>
    <source>
        <strain evidence="17">XMTR2A4</strain>
    </source>
</reference>
<dbReference type="FunFam" id="3.40.50.720:FF:000009">
    <property type="entry name" value="Fatty oxidation complex, alpha subunit"/>
    <property type="match status" value="1"/>
</dbReference>
<protein>
    <submittedName>
        <fullName evidence="16">3-hydroxyacyl-CoA dehydrogenase</fullName>
    </submittedName>
</protein>
<evidence type="ECO:0000256" key="2">
    <source>
        <dbReference type="ARBA" id="ARBA00005005"/>
    </source>
</evidence>
<dbReference type="Gene3D" id="1.10.1040.50">
    <property type="match status" value="1"/>
</dbReference>
<gene>
    <name evidence="16" type="ORF">B7H23_00635</name>
</gene>
<sequence>MDDLVTTKRDGDIAIVTIDNPPVNALGHAMRTELHAALESAKTDNDVHAIVLACAGRTFVAGAEIKEFGSDKALADPNLPGLIALLESIDKPTVAAIHGTALGGGLELSFGCHYRVALAGSKVGLPEINLGLIPGAGGTQRMPRLVGPERALDIILSGKPIPVEAAHKDGVIDAVFEGDLVENAIAFIREKAEGGETVAHIRDRDDKLAGWKDDPNRFDAVIAEKTKKSRGLDAPIAAARAVKATLTMDIDEGQKFEREQFVKLVSGDQSVAQRHIFFAQREATKVPGIGKEVKARTVKKVGVIGAGTMGGGIAMSMANGGYDVAILEMNQEALDKGLDRVSKTYDISVKRGSMNEDAKAKRMARLSGTTTYGDLGDCDLIIEAVFEDIGVKEDVFGKLDKIAKDGAILASNTSYLDVDKIAGFTGRPQDILGTHFFSPANVMKLLEIVRGGKTAPDVIATALEVGKRAGKIPVVVGVCHGFVGNRMLEARSAEAEDLLLEGATPAEVDKAFRDFGWPMGPYQMSDLAGIDIGWRKRQARGERAEIADTLAEQGDFGQKTGKGYYSYEDGRTPVPRSETQDIIERVAGEKGVERRAISDEEILERTLYPMINEGAKILEEGIATRPSDIDVVWVYGYGFPVGKGGPMHWADQHGLSKIVERLEHWGKATGKDVYAVSPLLKMLAGEGKGFADYQKERA</sequence>